<protein>
    <recommendedName>
        <fullName evidence="5">DUF3137 domain-containing protein</fullName>
    </recommendedName>
</protein>
<evidence type="ECO:0000256" key="1">
    <source>
        <dbReference type="SAM" id="MobiDB-lite"/>
    </source>
</evidence>
<comment type="caution">
    <text evidence="3">The sequence shown here is derived from an EMBL/GenBank/DDBJ whole genome shotgun (WGS) entry which is preliminary data.</text>
</comment>
<dbReference type="AlphaFoldDB" id="A0A9D9DE96"/>
<feature type="transmembrane region" description="Helical" evidence="2">
    <location>
        <begin position="169"/>
        <end position="191"/>
    </location>
</feature>
<feature type="region of interest" description="Disordered" evidence="1">
    <location>
        <begin position="1"/>
        <end position="114"/>
    </location>
</feature>
<reference evidence="3" key="1">
    <citation type="submission" date="2020-10" db="EMBL/GenBank/DDBJ databases">
        <authorList>
            <person name="Gilroy R."/>
        </authorList>
    </citation>
    <scope>NUCLEOTIDE SEQUENCE</scope>
    <source>
        <strain evidence="3">17113</strain>
    </source>
</reference>
<feature type="compositionally biased region" description="Basic and acidic residues" evidence="1">
    <location>
        <begin position="65"/>
        <end position="110"/>
    </location>
</feature>
<evidence type="ECO:0000256" key="2">
    <source>
        <dbReference type="SAM" id="Phobius"/>
    </source>
</evidence>
<proteinExistence type="predicted"/>
<gene>
    <name evidence="3" type="ORF">IAC61_02190</name>
</gene>
<keyword evidence="2" id="KW-0812">Transmembrane</keyword>
<evidence type="ECO:0008006" key="5">
    <source>
        <dbReference type="Google" id="ProtNLM"/>
    </source>
</evidence>
<dbReference type="Proteomes" id="UP000823634">
    <property type="component" value="Unassembled WGS sequence"/>
</dbReference>
<evidence type="ECO:0000313" key="4">
    <source>
        <dbReference type="Proteomes" id="UP000823634"/>
    </source>
</evidence>
<accession>A0A9D9DE96</accession>
<dbReference type="EMBL" id="JADINA010000016">
    <property type="protein sequence ID" value="MBO8426114.1"/>
    <property type="molecule type" value="Genomic_DNA"/>
</dbReference>
<reference evidence="3" key="2">
    <citation type="journal article" date="2021" name="PeerJ">
        <title>Extensive microbial diversity within the chicken gut microbiome revealed by metagenomics and culture.</title>
        <authorList>
            <person name="Gilroy R."/>
            <person name="Ravi A."/>
            <person name="Getino M."/>
            <person name="Pursley I."/>
            <person name="Horton D.L."/>
            <person name="Alikhan N.F."/>
            <person name="Baker D."/>
            <person name="Gharbi K."/>
            <person name="Hall N."/>
            <person name="Watson M."/>
            <person name="Adriaenssens E.M."/>
            <person name="Foster-Nyarko E."/>
            <person name="Jarju S."/>
            <person name="Secka A."/>
            <person name="Antonio M."/>
            <person name="Oren A."/>
            <person name="Chaudhuri R.R."/>
            <person name="La Ragione R."/>
            <person name="Hildebrand F."/>
            <person name="Pallen M.J."/>
        </authorList>
    </citation>
    <scope>NUCLEOTIDE SEQUENCE</scope>
    <source>
        <strain evidence="3">17113</strain>
    </source>
</reference>
<organism evidence="3 4">
    <name type="scientific">Candidatus Alloenteromonas pullistercoris</name>
    <dbReference type="NCBI Taxonomy" id="2840785"/>
    <lineage>
        <taxon>Bacteria</taxon>
        <taxon>Bacillati</taxon>
        <taxon>Bacillota</taxon>
        <taxon>Bacillota incertae sedis</taxon>
        <taxon>Candidatus Alloenteromonas</taxon>
    </lineage>
</organism>
<name>A0A9D9DE96_9FIRM</name>
<keyword evidence="2" id="KW-0472">Membrane</keyword>
<evidence type="ECO:0000313" key="3">
    <source>
        <dbReference type="EMBL" id="MBO8426114.1"/>
    </source>
</evidence>
<feature type="compositionally biased region" description="Basic and acidic residues" evidence="1">
    <location>
        <begin position="1"/>
        <end position="32"/>
    </location>
</feature>
<keyword evidence="2" id="KW-1133">Transmembrane helix</keyword>
<sequence>MEENKKEEALEVEADKAEADPENRDEAVKAEEEAVTEETVSLTEEGEQAAQKKADSDYDDGFTDAPKKVEEQPKAPETKVEEETQTVDIHKQKEEGEEEVLVRPSERSKNGDIAYTDPRFENIEKARKSHVKFSKKWSHIKVGITLGAVALVIGTWLVIRFGFPSAGEIAAYVSLGVAILSVVGIAVFGIFQKKKTVKSTEDYLTAYFDNSDAFLFDGLPVQNIQGGLKDKVTAEEFNAADLYGACSKHEEPSNVGSRDSKTFEYEGMKCALADVGAEARNPKGFLTVFIGKYLRTENHLDVKDGGLFVYFKGNARATPPSFLFQKDANLIEDHKKYCVYGAKENKKLITPELRKAFKEIHTDNLLIDLAISFKSGKTYWALGYEDTLMVAPVDKPFDPVYLQKFKEHLTYILNLAKTL</sequence>
<feature type="transmembrane region" description="Helical" evidence="2">
    <location>
        <begin position="142"/>
        <end position="163"/>
    </location>
</feature>